<dbReference type="EMBL" id="MH179477">
    <property type="protein sequence ID" value="AWH15628.1"/>
    <property type="molecule type" value="Genomic_DNA"/>
</dbReference>
<evidence type="ECO:0000313" key="2">
    <source>
        <dbReference type="Proteomes" id="UP000246994"/>
    </source>
</evidence>
<dbReference type="Proteomes" id="UP000246994">
    <property type="component" value="Segment"/>
</dbReference>
<reference evidence="1 2" key="1">
    <citation type="submission" date="2018-04" db="EMBL/GenBank/DDBJ databases">
        <title>Complete genome sequences of new Aeromonas and Pseudomonas phages promising in phage therapy dedicated to aquaculture.</title>
        <authorList>
            <person name="Kolsut J."/>
            <person name="Wojcik E."/>
            <person name="Wojtasik A."/>
            <person name="Dastych J."/>
        </authorList>
    </citation>
    <scope>NUCLEOTIDE SEQUENCE [LARGE SCALE GENOMIC DNA]</scope>
</reference>
<evidence type="ECO:0000313" key="1">
    <source>
        <dbReference type="EMBL" id="AWH15628.1"/>
    </source>
</evidence>
<keyword evidence="2" id="KW-1185">Reference proteome</keyword>
<dbReference type="GeneID" id="65113469"/>
<name>A0A2S1PGD3_9CAUD</name>
<organism evidence="1 2">
    <name type="scientific">Aeromonas phage 60AhydR15PP</name>
    <dbReference type="NCBI Taxonomy" id="2163979"/>
    <lineage>
        <taxon>Viruses</taxon>
        <taxon>Duplodnaviria</taxon>
        <taxon>Heunggongvirae</taxon>
        <taxon>Uroviricota</taxon>
        <taxon>Caudoviricetes</taxon>
        <taxon>Pantevenvirales</taxon>
        <taxon>Straboviridae</taxon>
        <taxon>Tulanevirus</taxon>
        <taxon>Tulanevirus 60ahydrpp</taxon>
    </lineage>
</organism>
<proteinExistence type="predicted"/>
<accession>A0A2S1PGD3</accession>
<protein>
    <submittedName>
        <fullName evidence="1">Uncharacterized protein</fullName>
    </submittedName>
</protein>
<dbReference type="KEGG" id="vg:65113469"/>
<sequence length="116" mass="13328">MIDIPNIIENMNKMFAILGYKPNNGKAWTGYVDAEGKGRQPINWQTAKMVGLNIWSPLCQHEKLFGITATPQQLDEVRKFAKDNQRTIGWSNMLVYDKKNKQIRAMRLIANPMSTM</sequence>
<dbReference type="RefSeq" id="YP_010095832.1">
    <property type="nucleotide sequence ID" value="NC_055747.1"/>
</dbReference>